<sequence length="502" mass="56705">MKLSALQQSYLNRRSNSFRGSIESSGDVTVKSPVSVFWLLLHGVCCLISLVLGFRFSRLVFLFLFSTSSTNLYTVPFRTVAEIAIDSNPVATVENSANRTITAPPIVDGGTSRVVVGRHGIRIRPWPHPDPVEVMKAHRIIERVQREQMALFLVKNPKTVIAVTPTYVRTFQKLHLTGVMHSLVLTPYDLIWIVVEAGGVTNETASIIANFGIRTVHVGFHQRMPNSWEGRHKLESRMRLHVLRIVRKEKLDGVVMFVDDSNMHSMELFDEIQSVRWIGAVSVGILVHSTNADEASSIIQREDEVEAMMPVQGPACNATNQLVGWHTFSSLRYKGRRAVYIDEQAPVLPRKLEWSGFVLNSRLLWNDSDDKPEWIKDLDALDGEIESPLSLLKSTSVVEPLGNCGRKVLLWWLRIEARSDSKFPVQWIIEPPLDITVPSKRTPWPDAPPELPSNQKVLIGTQVETNKHSIKTKTSRSRHSRSKRKHDIKVIGLQVSTHSEEH</sequence>
<evidence type="ECO:0000256" key="5">
    <source>
        <dbReference type="ARBA" id="ARBA00022692"/>
    </source>
</evidence>
<comment type="similarity">
    <text evidence="2 12">Belongs to the glycosyltransferase 43 family.</text>
</comment>
<evidence type="ECO:0000256" key="12">
    <source>
        <dbReference type="RuleBase" id="RU363127"/>
    </source>
</evidence>
<dbReference type="InterPro" id="IPR005027">
    <property type="entry name" value="Glyco_trans_43"/>
</dbReference>
<evidence type="ECO:0000256" key="6">
    <source>
        <dbReference type="ARBA" id="ARBA00022968"/>
    </source>
</evidence>
<evidence type="ECO:0000256" key="9">
    <source>
        <dbReference type="ARBA" id="ARBA00023136"/>
    </source>
</evidence>
<evidence type="ECO:0000256" key="7">
    <source>
        <dbReference type="ARBA" id="ARBA00022989"/>
    </source>
</evidence>
<dbReference type="SUPFAM" id="SSF53448">
    <property type="entry name" value="Nucleotide-diphospho-sugar transferases"/>
    <property type="match status" value="1"/>
</dbReference>
<feature type="transmembrane region" description="Helical" evidence="12">
    <location>
        <begin position="36"/>
        <end position="56"/>
    </location>
</feature>
<keyword evidence="6 12" id="KW-0735">Signal-anchor</keyword>
<evidence type="ECO:0000256" key="3">
    <source>
        <dbReference type="ARBA" id="ARBA00022676"/>
    </source>
</evidence>
<keyword evidence="7 12" id="KW-1133">Transmembrane helix</keyword>
<evidence type="ECO:0000256" key="2">
    <source>
        <dbReference type="ARBA" id="ARBA00007706"/>
    </source>
</evidence>
<dbReference type="EC" id="2.4.-.-" evidence="12"/>
<evidence type="ECO:0000256" key="1">
    <source>
        <dbReference type="ARBA" id="ARBA00004323"/>
    </source>
</evidence>
<keyword evidence="15" id="KW-1185">Reference proteome</keyword>
<organism evidence="14 15">
    <name type="scientific">Lupinus albus</name>
    <name type="common">White lupine</name>
    <name type="synonym">Lupinus termis</name>
    <dbReference type="NCBI Taxonomy" id="3870"/>
    <lineage>
        <taxon>Eukaryota</taxon>
        <taxon>Viridiplantae</taxon>
        <taxon>Streptophyta</taxon>
        <taxon>Embryophyta</taxon>
        <taxon>Tracheophyta</taxon>
        <taxon>Spermatophyta</taxon>
        <taxon>Magnoliopsida</taxon>
        <taxon>eudicotyledons</taxon>
        <taxon>Gunneridae</taxon>
        <taxon>Pentapetalae</taxon>
        <taxon>rosids</taxon>
        <taxon>fabids</taxon>
        <taxon>Fabales</taxon>
        <taxon>Fabaceae</taxon>
        <taxon>Papilionoideae</taxon>
        <taxon>50 kb inversion clade</taxon>
        <taxon>genistoids sensu lato</taxon>
        <taxon>core genistoids</taxon>
        <taxon>Genisteae</taxon>
        <taxon>Lupinus</taxon>
    </lineage>
</organism>
<dbReference type="EMBL" id="WOCE01000009">
    <property type="protein sequence ID" value="KAE9606792.1"/>
    <property type="molecule type" value="Genomic_DNA"/>
</dbReference>
<dbReference type="PANTHER" id="PTHR10896">
    <property type="entry name" value="GALACTOSYLGALACTOSYLXYLOSYLPROTEIN 3-BETA-GLUCURONOSYLTRANSFERASE BETA-1,3-GLUCURONYLTRANSFERASE"/>
    <property type="match status" value="1"/>
</dbReference>
<keyword evidence="11 12" id="KW-0961">Cell wall biogenesis/degradation</keyword>
<dbReference type="Pfam" id="PF03360">
    <property type="entry name" value="Glyco_transf_43"/>
    <property type="match status" value="1"/>
</dbReference>
<dbReference type="Gene3D" id="3.90.550.10">
    <property type="entry name" value="Spore Coat Polysaccharide Biosynthesis Protein SpsA, Chain A"/>
    <property type="match status" value="1"/>
</dbReference>
<evidence type="ECO:0000256" key="4">
    <source>
        <dbReference type="ARBA" id="ARBA00022679"/>
    </source>
</evidence>
<dbReference type="OrthoDB" id="675023at2759"/>
<dbReference type="FunFam" id="3.90.550.10:FF:000096">
    <property type="entry name" value="Glycosyltransferases"/>
    <property type="match status" value="1"/>
</dbReference>
<comment type="function">
    <text evidence="12">Involved in the synthesis of glucuronoxylan hemicellulose in secondary cell walls.</text>
</comment>
<keyword evidence="3" id="KW-0328">Glycosyltransferase</keyword>
<proteinExistence type="inferred from homology"/>
<dbReference type="GO" id="GO:0009834">
    <property type="term" value="P:plant-type secondary cell wall biogenesis"/>
    <property type="evidence" value="ECO:0007669"/>
    <property type="project" value="TreeGrafter"/>
</dbReference>
<dbReference type="GO" id="GO:0000139">
    <property type="term" value="C:Golgi membrane"/>
    <property type="evidence" value="ECO:0007669"/>
    <property type="project" value="UniProtKB-SubCell"/>
</dbReference>
<reference evidence="15" key="1">
    <citation type="journal article" date="2020" name="Nat. Commun.">
        <title>Genome sequence of the cluster root forming white lupin.</title>
        <authorList>
            <person name="Hufnagel B."/>
            <person name="Marques A."/>
            <person name="Soriano A."/>
            <person name="Marques L."/>
            <person name="Divol F."/>
            <person name="Doumas P."/>
            <person name="Sallet E."/>
            <person name="Mancinotti D."/>
            <person name="Carrere S."/>
            <person name="Marande W."/>
            <person name="Arribat S."/>
            <person name="Keller J."/>
            <person name="Huneau C."/>
            <person name="Blein T."/>
            <person name="Aime D."/>
            <person name="Laguerre M."/>
            <person name="Taylor J."/>
            <person name="Schubert V."/>
            <person name="Nelson M."/>
            <person name="Geu-Flores F."/>
            <person name="Crespi M."/>
            <person name="Gallardo-Guerrero K."/>
            <person name="Delaux P.-M."/>
            <person name="Salse J."/>
            <person name="Berges H."/>
            <person name="Guyot R."/>
            <person name="Gouzy J."/>
            <person name="Peret B."/>
        </authorList>
    </citation>
    <scope>NUCLEOTIDE SEQUENCE [LARGE SCALE GENOMIC DNA]</scope>
    <source>
        <strain evidence="15">cv. Amiga</strain>
    </source>
</reference>
<evidence type="ECO:0000256" key="11">
    <source>
        <dbReference type="ARBA" id="ARBA00023316"/>
    </source>
</evidence>
<accession>A0A6A5LSL6</accession>
<evidence type="ECO:0000256" key="13">
    <source>
        <dbReference type="SAM" id="MobiDB-lite"/>
    </source>
</evidence>
<dbReference type="AlphaFoldDB" id="A0A6A5LSL6"/>
<keyword evidence="4 12" id="KW-0808">Transferase</keyword>
<keyword evidence="5 12" id="KW-0812">Transmembrane</keyword>
<evidence type="ECO:0000256" key="10">
    <source>
        <dbReference type="ARBA" id="ARBA00023180"/>
    </source>
</evidence>
<gene>
    <name evidence="14" type="ORF">Lalb_Chr09g0323331</name>
</gene>
<comment type="caution">
    <text evidence="14">The sequence shown here is derived from an EMBL/GenBank/DDBJ whole genome shotgun (WGS) entry which is preliminary data.</text>
</comment>
<dbReference type="Proteomes" id="UP000447434">
    <property type="component" value="Chromosome 9"/>
</dbReference>
<dbReference type="GO" id="GO:0015018">
    <property type="term" value="F:galactosylgalactosylxylosylprotein 3-beta-glucuronosyltransferase activity"/>
    <property type="evidence" value="ECO:0007669"/>
    <property type="project" value="InterPro"/>
</dbReference>
<dbReference type="PANTHER" id="PTHR10896:SF71">
    <property type="entry name" value="GLYCOSYLTRANSFERASES"/>
    <property type="match status" value="1"/>
</dbReference>
<dbReference type="GO" id="GO:0042285">
    <property type="term" value="F:xylosyltransferase activity"/>
    <property type="evidence" value="ECO:0007669"/>
    <property type="project" value="UniProtKB-ARBA"/>
</dbReference>
<feature type="region of interest" description="Disordered" evidence="13">
    <location>
        <begin position="462"/>
        <end position="487"/>
    </location>
</feature>
<dbReference type="GO" id="GO:0010417">
    <property type="term" value="P:glucuronoxylan biosynthetic process"/>
    <property type="evidence" value="ECO:0007669"/>
    <property type="project" value="TreeGrafter"/>
</dbReference>
<keyword evidence="9 12" id="KW-0472">Membrane</keyword>
<protein>
    <recommendedName>
        <fullName evidence="12">Glycosyltransferases</fullName>
        <ecNumber evidence="12">2.4.-.-</ecNumber>
    </recommendedName>
</protein>
<dbReference type="GO" id="GO:0071555">
    <property type="term" value="P:cell wall organization"/>
    <property type="evidence" value="ECO:0007669"/>
    <property type="project" value="UniProtKB-KW"/>
</dbReference>
<evidence type="ECO:0000256" key="8">
    <source>
        <dbReference type="ARBA" id="ARBA00023034"/>
    </source>
</evidence>
<evidence type="ECO:0000313" key="15">
    <source>
        <dbReference type="Proteomes" id="UP000447434"/>
    </source>
</evidence>
<keyword evidence="10" id="KW-0325">Glycoprotein</keyword>
<name>A0A6A5LSL6_LUPAL</name>
<feature type="compositionally biased region" description="Basic residues" evidence="13">
    <location>
        <begin position="468"/>
        <end position="487"/>
    </location>
</feature>
<evidence type="ECO:0000313" key="14">
    <source>
        <dbReference type="EMBL" id="KAE9606792.1"/>
    </source>
</evidence>
<comment type="subcellular location">
    <subcellularLocation>
        <location evidence="1 12">Golgi apparatus membrane</location>
        <topology evidence="1 12">Single-pass type II membrane protein</topology>
    </subcellularLocation>
</comment>
<keyword evidence="8 12" id="KW-0333">Golgi apparatus</keyword>
<dbReference type="InterPro" id="IPR029044">
    <property type="entry name" value="Nucleotide-diphossugar_trans"/>
</dbReference>